<comment type="caution">
    <text evidence="3">The sequence shown here is derived from an EMBL/GenBank/DDBJ whole genome shotgun (WGS) entry which is preliminary data.</text>
</comment>
<dbReference type="OrthoDB" id="7809088at2"/>
<name>A0A5R9G979_9BACL</name>
<organism evidence="3 4">
    <name type="scientific">Paenibacillus antri</name>
    <dbReference type="NCBI Taxonomy" id="2582848"/>
    <lineage>
        <taxon>Bacteria</taxon>
        <taxon>Bacillati</taxon>
        <taxon>Bacillota</taxon>
        <taxon>Bacilli</taxon>
        <taxon>Bacillales</taxon>
        <taxon>Paenibacillaceae</taxon>
        <taxon>Paenibacillus</taxon>
    </lineage>
</organism>
<evidence type="ECO:0000256" key="2">
    <source>
        <dbReference type="SAM" id="MobiDB-lite"/>
    </source>
</evidence>
<comment type="similarity">
    <text evidence="1">Belongs to the phosphosulfolactate synthase family.</text>
</comment>
<keyword evidence="4" id="KW-1185">Reference proteome</keyword>
<dbReference type="Proteomes" id="UP000309676">
    <property type="component" value="Unassembled WGS sequence"/>
</dbReference>
<dbReference type="RefSeq" id="WP_138193228.1">
    <property type="nucleotide sequence ID" value="NZ_VCIW01000003.1"/>
</dbReference>
<accession>A0A5R9G979</accession>
<protein>
    <submittedName>
        <fullName evidence="3">Phosphosulfolactate synthase</fullName>
    </submittedName>
</protein>
<feature type="region of interest" description="Disordered" evidence="2">
    <location>
        <begin position="1"/>
        <end position="25"/>
    </location>
</feature>
<dbReference type="InterPro" id="IPR036112">
    <property type="entry name" value="ComA_synth_sf"/>
</dbReference>
<proteinExistence type="inferred from homology"/>
<gene>
    <name evidence="3" type="ORF">FE782_06345</name>
</gene>
<reference evidence="3 4" key="1">
    <citation type="submission" date="2019-05" db="EMBL/GenBank/DDBJ databases">
        <authorList>
            <person name="Narsing Rao M.P."/>
            <person name="Li W.J."/>
        </authorList>
    </citation>
    <scope>NUCLEOTIDE SEQUENCE [LARGE SCALE GENOMIC DNA]</scope>
    <source>
        <strain evidence="3 4">SYSU_K30003</strain>
    </source>
</reference>
<dbReference type="Gene3D" id="3.20.20.70">
    <property type="entry name" value="Aldolase class I"/>
    <property type="match status" value="1"/>
</dbReference>
<dbReference type="Pfam" id="PF02679">
    <property type="entry name" value="ComA"/>
    <property type="match status" value="1"/>
</dbReference>
<dbReference type="EMBL" id="VCIW01000003">
    <property type="protein sequence ID" value="TLS52987.1"/>
    <property type="molecule type" value="Genomic_DNA"/>
</dbReference>
<dbReference type="InterPro" id="IPR013785">
    <property type="entry name" value="Aldolase_TIM"/>
</dbReference>
<dbReference type="SUPFAM" id="SSF102110">
    <property type="entry name" value="(2r)-phospho-3-sulfolactate synthase ComA"/>
    <property type="match status" value="1"/>
</dbReference>
<evidence type="ECO:0000313" key="4">
    <source>
        <dbReference type="Proteomes" id="UP000309676"/>
    </source>
</evidence>
<sequence>MDQTSRLDWHPSLADPTGRRTAKPRTTGRTMVIDKGLGLRAFEDMLRVAAPYIDVVKLGFGTSALYPEEELRRKIETAREAGLLIMPGGTFLEVAVSQNLVDTFLATARGFGFTAVEVSDGTIEMNRDQRSALIVKAIDVGFTVVTEYGKKIFGSGIETEELARTVEIDTALGATFVTIEARESGKGVGIFDENGVCKTDDLDGIMHCVPDSSVLMWEAPLKSQQAELLQALGPNLNIGNVAPEDVLSLEALRRGLRSDTFHLGMQARV</sequence>
<evidence type="ECO:0000256" key="1">
    <source>
        <dbReference type="ARBA" id="ARBA00010424"/>
    </source>
</evidence>
<dbReference type="InterPro" id="IPR003830">
    <property type="entry name" value="ComA_synth"/>
</dbReference>
<evidence type="ECO:0000313" key="3">
    <source>
        <dbReference type="EMBL" id="TLS52987.1"/>
    </source>
</evidence>
<dbReference type="AlphaFoldDB" id="A0A5R9G979"/>